<feature type="coiled-coil region" evidence="1">
    <location>
        <begin position="230"/>
        <end position="274"/>
    </location>
</feature>
<keyword evidence="4" id="KW-1185">Reference proteome</keyword>
<proteinExistence type="predicted"/>
<dbReference type="AlphaFoldDB" id="A0A2A9MN49"/>
<comment type="caution">
    <text evidence="3">The sequence shown here is derived from an EMBL/GenBank/DDBJ whole genome shotgun (WGS) entry which is preliminary data.</text>
</comment>
<feature type="region of interest" description="Disordered" evidence="2">
    <location>
        <begin position="863"/>
        <end position="891"/>
    </location>
</feature>
<protein>
    <submittedName>
        <fullName evidence="3">Uncharacterized protein</fullName>
    </submittedName>
</protein>
<dbReference type="EMBL" id="NWUJ01000002">
    <property type="protein sequence ID" value="PFH37273.1"/>
    <property type="molecule type" value="Genomic_DNA"/>
</dbReference>
<feature type="region of interest" description="Disordered" evidence="2">
    <location>
        <begin position="1060"/>
        <end position="1084"/>
    </location>
</feature>
<name>A0A2A9MN49_BESBE</name>
<feature type="region of interest" description="Disordered" evidence="2">
    <location>
        <begin position="1"/>
        <end position="135"/>
    </location>
</feature>
<gene>
    <name evidence="3" type="ORF">BESB_037310</name>
</gene>
<organism evidence="3 4">
    <name type="scientific">Besnoitia besnoiti</name>
    <name type="common">Apicomplexan protozoan</name>
    <dbReference type="NCBI Taxonomy" id="94643"/>
    <lineage>
        <taxon>Eukaryota</taxon>
        <taxon>Sar</taxon>
        <taxon>Alveolata</taxon>
        <taxon>Apicomplexa</taxon>
        <taxon>Conoidasida</taxon>
        <taxon>Coccidia</taxon>
        <taxon>Eucoccidiorida</taxon>
        <taxon>Eimeriorina</taxon>
        <taxon>Sarcocystidae</taxon>
        <taxon>Besnoitia</taxon>
    </lineage>
</organism>
<dbReference type="Proteomes" id="UP000224006">
    <property type="component" value="Chromosome II"/>
</dbReference>
<feature type="region of interest" description="Disordered" evidence="2">
    <location>
        <begin position="429"/>
        <end position="466"/>
    </location>
</feature>
<feature type="region of interest" description="Disordered" evidence="2">
    <location>
        <begin position="686"/>
        <end position="705"/>
    </location>
</feature>
<evidence type="ECO:0000256" key="2">
    <source>
        <dbReference type="SAM" id="MobiDB-lite"/>
    </source>
</evidence>
<reference evidence="3 4" key="1">
    <citation type="submission" date="2017-09" db="EMBL/GenBank/DDBJ databases">
        <title>Genome sequencing of Besnoitia besnoiti strain Bb-Ger1.</title>
        <authorList>
            <person name="Schares G."/>
            <person name="Venepally P."/>
            <person name="Lorenzi H.A."/>
        </authorList>
    </citation>
    <scope>NUCLEOTIDE SEQUENCE [LARGE SCALE GENOMIC DNA]</scope>
    <source>
        <strain evidence="3 4">Bb-Ger1</strain>
    </source>
</reference>
<keyword evidence="1" id="KW-0175">Coiled coil</keyword>
<evidence type="ECO:0000313" key="3">
    <source>
        <dbReference type="EMBL" id="PFH37273.1"/>
    </source>
</evidence>
<dbReference type="VEuPathDB" id="ToxoDB:BESB_037310"/>
<feature type="compositionally biased region" description="Basic and acidic residues" evidence="2">
    <location>
        <begin position="441"/>
        <end position="456"/>
    </location>
</feature>
<feature type="coiled-coil region" evidence="1">
    <location>
        <begin position="300"/>
        <end position="334"/>
    </location>
</feature>
<dbReference type="OrthoDB" id="333932at2759"/>
<evidence type="ECO:0000313" key="4">
    <source>
        <dbReference type="Proteomes" id="UP000224006"/>
    </source>
</evidence>
<accession>A0A2A9MN49</accession>
<dbReference type="RefSeq" id="XP_029221282.1">
    <property type="nucleotide sequence ID" value="XM_029362317.1"/>
</dbReference>
<feature type="region of interest" description="Disordered" evidence="2">
    <location>
        <begin position="987"/>
        <end position="1006"/>
    </location>
</feature>
<dbReference type="GeneID" id="40308712"/>
<feature type="compositionally biased region" description="Basic and acidic residues" evidence="2">
    <location>
        <begin position="111"/>
        <end position="133"/>
    </location>
</feature>
<feature type="region of interest" description="Disordered" evidence="2">
    <location>
        <begin position="785"/>
        <end position="822"/>
    </location>
</feature>
<evidence type="ECO:0000256" key="1">
    <source>
        <dbReference type="SAM" id="Coils"/>
    </source>
</evidence>
<feature type="region of interest" description="Disordered" evidence="2">
    <location>
        <begin position="507"/>
        <end position="540"/>
    </location>
</feature>
<sequence length="1084" mass="118857">MNAMDAEQWSHTGGEAVPHQAVERQAGTTPRRAGQSTEDTVMARIEGEGGSCRHLASRPYSGLERDPTGEDLVDGRGSGCRGMQTEAAGDGTSTICGTEPFHLPPLSGRESPLKSGERTDNREHRGSSREEAQPRFLLGSDLPSIQEQSAAGSAHASLETAGVVSRSFPLGGLLPPAASAALHSGLSEAGKEMFERKTTLLKELLDEKTTLLTQARVELGHARGRQNDELRQILHLREELKQRKEEQLEVEARLLELSRENEQLSAKLAAARKAALCREEDFNRLQGRSDEEFRHSAETRFQLQSECELLRTELDRLRADYENLKECGEQAAKREAARVEEVFRLELLLRSARADLKMKTVRLSEVDDQLRTSRQYICYLERLIRGLRFFVKYEIQSESPPEATEDPCRIHAEPSASLREHEEARLPMDAGRNGGASGATELKDRVDTVDSRKRALAEGSSNYEGEHRSSPFACIVAVENPTSSAVSSALFARTLARSCGMQRGGTAYLQSDGREGGKAAESASSRPVDRMNSAARGGHASAAMTNISELARRGFELEHLELRLDAERRTVDAALRDTVEEIPRLEGEDLFQRSIGFLPFKQTQEASASQSCEQEGQRDLEPANDYVPRTCFEGVSGECLDFLDSRMERAWGRGGGARSSPVSNAHAWRDTCTRCADANVPNFRSKEESRPWVEGDDEEMEGRGANGDPAMAYLEHLVRRAHEDIRGGEPRTIRGRVPVRLADRSRVQGMPGDSFSPRDSECRTPGSLVPIRPCRCSSLVSLPNVPASSVSRSPATLGSLARRLPRPGDGRTSKPGFGGRQRSPFDAFPCVLSPALGPAPDGTVPVSPTVDCFLKDRRSKTPPSSWKFRGIGVPPHRAQAQASSKARFAPFPPPDRFLSSKLLPGTVTQRCQKQYSNGTLEGENYSDNSLDDLDLISINDDALRRPPPLSGSPQLSFLHCESSRSPLRSSLHGNMPQLFDTLRLAHSGGDSPRSCTPAQQGRCRGTLPRCSSRGDRALKGRFVRPSLPPPVVIAHGTEVLSAEGAAVRLAREIRDHSPARKSKEVLRTARVSGGTRLRPRWKAG</sequence>
<dbReference type="KEGG" id="bbes:BESB_037310"/>
<feature type="compositionally biased region" description="Polar residues" evidence="2">
    <location>
        <begin position="785"/>
        <end position="796"/>
    </location>
</feature>